<keyword evidence="4" id="KW-0862">Zinc</keyword>
<evidence type="ECO:0000256" key="6">
    <source>
        <dbReference type="ARBA" id="ARBA00023242"/>
    </source>
</evidence>
<proteinExistence type="predicted"/>
<dbReference type="PANTHER" id="PTHR32166">
    <property type="entry name" value="OSJNBA0013A04.12 PROTEIN"/>
    <property type="match status" value="1"/>
</dbReference>
<sequence>MPFFSSHQGFETQPSPDGRTVRTATRAAKRVRQTLKTDELKNRLFLRKPSNPVVQPLNRLTQYWVEGTGRVRVKNKMSSSGQNVDTSSSAHTSTPPLHIGKTDITWNHVVEKLIDGKKIICCLYCGKVSTGSGINRMKQHLVGKKGEIRPCQKVPPDVRYQMEQSIKEIVEKKRENQERYIVENPYGSHAVERGDLDDYDEIEEIRKQEHDITTPPSARRGKTQTSQSTKIKHTSKVGEFCSENYSRIPTHHKKCSCRYFQRMFDAAIAIGPGYKVPTYHDLRLPLLKDSKKELQLWVDNIRNIWVDCGCTIMGDDAQALFKLFQEVIEWVGPTNVVHLVTDNGANYVASGRLIQDHYKSINWSPCVAHCLNLVMKDIVKLDHIAEIVSKASQVTRFVYNHIYWLAWLRKRKDWTEIICPGETRFGTTFTALYNVYHHMHDLKALVTCKEFVDSRLARERKTKEVIAIVLDNKVWNDCLIIVKIMEPLMRLLKIADGDKMPSIGYIYEGMFRARKGIKNLFKNKKRLYKPYTNIIKSRWDRQLENIHAAAYWFNPAFQYDQASFCQKPEAMNGVLEMITTKGIGSKSKLLHETRLFRDRLESFGRELALETCKNTQPDEWWKLFGASAPNLQKLAIRILGQTSTSSGCERNWSVFERIHTKKRNRLEHQRLNDLVYVHYNLKLKDRSSQNGKATRRPREDDVDAVEDIEPVEDLEVYDDMDFSAFEQFNVDGNLHDISIGVGEGCSNSGGVMYGDDEEWLRRV</sequence>
<dbReference type="PROSITE" id="PS50808">
    <property type="entry name" value="ZF_BED"/>
    <property type="match status" value="1"/>
</dbReference>
<dbReference type="InterPro" id="IPR012337">
    <property type="entry name" value="RNaseH-like_sf"/>
</dbReference>
<gene>
    <name evidence="10" type="ORF">Scaly_2896800</name>
</gene>
<name>A0AAW2LBB0_9LAMI</name>
<evidence type="ECO:0000256" key="5">
    <source>
        <dbReference type="ARBA" id="ARBA00023125"/>
    </source>
</evidence>
<reference evidence="10" key="1">
    <citation type="submission" date="2020-06" db="EMBL/GenBank/DDBJ databases">
        <authorList>
            <person name="Li T."/>
            <person name="Hu X."/>
            <person name="Zhang T."/>
            <person name="Song X."/>
            <person name="Zhang H."/>
            <person name="Dai N."/>
            <person name="Sheng W."/>
            <person name="Hou X."/>
            <person name="Wei L."/>
        </authorList>
    </citation>
    <scope>NUCLEOTIDE SEQUENCE</scope>
    <source>
        <strain evidence="10">KEN8</strain>
        <tissue evidence="10">Leaf</tissue>
    </source>
</reference>
<dbReference type="GO" id="GO:0003677">
    <property type="term" value="F:DNA binding"/>
    <property type="evidence" value="ECO:0007669"/>
    <property type="project" value="UniProtKB-KW"/>
</dbReference>
<comment type="subcellular location">
    <subcellularLocation>
        <location evidence="1">Nucleus</location>
    </subcellularLocation>
</comment>
<dbReference type="InterPro" id="IPR003656">
    <property type="entry name" value="Znf_BED"/>
</dbReference>
<dbReference type="GO" id="GO:0008270">
    <property type="term" value="F:zinc ion binding"/>
    <property type="evidence" value="ECO:0007669"/>
    <property type="project" value="UniProtKB-KW"/>
</dbReference>
<evidence type="ECO:0000256" key="2">
    <source>
        <dbReference type="ARBA" id="ARBA00022723"/>
    </source>
</evidence>
<organism evidence="10">
    <name type="scientific">Sesamum calycinum</name>
    <dbReference type="NCBI Taxonomy" id="2727403"/>
    <lineage>
        <taxon>Eukaryota</taxon>
        <taxon>Viridiplantae</taxon>
        <taxon>Streptophyta</taxon>
        <taxon>Embryophyta</taxon>
        <taxon>Tracheophyta</taxon>
        <taxon>Spermatophyta</taxon>
        <taxon>Magnoliopsida</taxon>
        <taxon>eudicotyledons</taxon>
        <taxon>Gunneridae</taxon>
        <taxon>Pentapetalae</taxon>
        <taxon>asterids</taxon>
        <taxon>lamiids</taxon>
        <taxon>Lamiales</taxon>
        <taxon>Pedaliaceae</taxon>
        <taxon>Sesamum</taxon>
    </lineage>
</organism>
<dbReference type="AlphaFoldDB" id="A0AAW2LBB0"/>
<dbReference type="InterPro" id="IPR008906">
    <property type="entry name" value="HATC_C_dom"/>
</dbReference>
<evidence type="ECO:0000313" key="10">
    <source>
        <dbReference type="EMBL" id="KAL0315026.1"/>
    </source>
</evidence>
<feature type="region of interest" description="Disordered" evidence="8">
    <location>
        <begin position="1"/>
        <end position="29"/>
    </location>
</feature>
<evidence type="ECO:0000259" key="9">
    <source>
        <dbReference type="PROSITE" id="PS50808"/>
    </source>
</evidence>
<dbReference type="Pfam" id="PF04937">
    <property type="entry name" value="DUF659"/>
    <property type="match status" value="1"/>
</dbReference>
<keyword evidence="2" id="KW-0479">Metal-binding</keyword>
<dbReference type="PANTHER" id="PTHR32166:SF121">
    <property type="entry name" value="DUF659 DOMAIN-CONTAINING PROTEIN"/>
    <property type="match status" value="1"/>
</dbReference>
<keyword evidence="5" id="KW-0238">DNA-binding</keyword>
<dbReference type="SUPFAM" id="SSF53098">
    <property type="entry name" value="Ribonuclease H-like"/>
    <property type="match status" value="1"/>
</dbReference>
<evidence type="ECO:0000256" key="8">
    <source>
        <dbReference type="SAM" id="MobiDB-lite"/>
    </source>
</evidence>
<comment type="caution">
    <text evidence="10">The sequence shown here is derived from an EMBL/GenBank/DDBJ whole genome shotgun (WGS) entry which is preliminary data.</text>
</comment>
<dbReference type="Pfam" id="PF05699">
    <property type="entry name" value="Dimer_Tnp_hAT"/>
    <property type="match status" value="1"/>
</dbReference>
<dbReference type="InterPro" id="IPR007021">
    <property type="entry name" value="DUF659"/>
</dbReference>
<feature type="region of interest" description="Disordered" evidence="8">
    <location>
        <begin position="207"/>
        <end position="229"/>
    </location>
</feature>
<feature type="compositionally biased region" description="Polar residues" evidence="8">
    <location>
        <begin position="76"/>
        <end position="95"/>
    </location>
</feature>
<evidence type="ECO:0000256" key="7">
    <source>
        <dbReference type="PROSITE-ProRule" id="PRU00027"/>
    </source>
</evidence>
<evidence type="ECO:0000256" key="4">
    <source>
        <dbReference type="ARBA" id="ARBA00022833"/>
    </source>
</evidence>
<dbReference type="EMBL" id="JACGWM010000110">
    <property type="protein sequence ID" value="KAL0315026.1"/>
    <property type="molecule type" value="Genomic_DNA"/>
</dbReference>
<evidence type="ECO:0000256" key="3">
    <source>
        <dbReference type="ARBA" id="ARBA00022771"/>
    </source>
</evidence>
<protein>
    <recommendedName>
        <fullName evidence="9">BED-type domain-containing protein</fullName>
    </recommendedName>
</protein>
<feature type="compositionally biased region" description="Polar residues" evidence="8">
    <location>
        <begin position="1"/>
        <end position="15"/>
    </location>
</feature>
<keyword evidence="3 7" id="KW-0863">Zinc-finger</keyword>
<evidence type="ECO:0000256" key="1">
    <source>
        <dbReference type="ARBA" id="ARBA00004123"/>
    </source>
</evidence>
<accession>A0AAW2LBB0</accession>
<feature type="region of interest" description="Disordered" evidence="8">
    <location>
        <begin position="75"/>
        <end position="96"/>
    </location>
</feature>
<feature type="domain" description="BED-type" evidence="9">
    <location>
        <begin position="100"/>
        <end position="158"/>
    </location>
</feature>
<dbReference type="GO" id="GO:0005634">
    <property type="term" value="C:nucleus"/>
    <property type="evidence" value="ECO:0007669"/>
    <property type="project" value="UniProtKB-SubCell"/>
</dbReference>
<keyword evidence="6" id="KW-0539">Nucleus</keyword>
<reference evidence="10" key="2">
    <citation type="journal article" date="2024" name="Plant">
        <title>Genomic evolution and insights into agronomic trait innovations of Sesamum species.</title>
        <authorList>
            <person name="Miao H."/>
            <person name="Wang L."/>
            <person name="Qu L."/>
            <person name="Liu H."/>
            <person name="Sun Y."/>
            <person name="Le M."/>
            <person name="Wang Q."/>
            <person name="Wei S."/>
            <person name="Zheng Y."/>
            <person name="Lin W."/>
            <person name="Duan Y."/>
            <person name="Cao H."/>
            <person name="Xiong S."/>
            <person name="Wang X."/>
            <person name="Wei L."/>
            <person name="Li C."/>
            <person name="Ma Q."/>
            <person name="Ju M."/>
            <person name="Zhao R."/>
            <person name="Li G."/>
            <person name="Mu C."/>
            <person name="Tian Q."/>
            <person name="Mei H."/>
            <person name="Zhang T."/>
            <person name="Gao T."/>
            <person name="Zhang H."/>
        </authorList>
    </citation>
    <scope>NUCLEOTIDE SEQUENCE</scope>
    <source>
        <strain evidence="10">KEN8</strain>
    </source>
</reference>
<dbReference type="GO" id="GO:0046983">
    <property type="term" value="F:protein dimerization activity"/>
    <property type="evidence" value="ECO:0007669"/>
    <property type="project" value="InterPro"/>
</dbReference>